<keyword evidence="4" id="KW-0460">Magnesium</keyword>
<evidence type="ECO:0000259" key="6">
    <source>
        <dbReference type="PROSITE" id="PS50975"/>
    </source>
</evidence>
<accession>A0A0E3GSV2</accession>
<evidence type="ECO:0000313" key="20">
    <source>
        <dbReference type="Proteomes" id="UP000033085"/>
    </source>
</evidence>
<dbReference type="GO" id="GO:0046872">
    <property type="term" value="F:metal ion binding"/>
    <property type="evidence" value="ECO:0007669"/>
    <property type="project" value="UniProtKB-KW"/>
</dbReference>
<dbReference type="PROSITE" id="PS50975">
    <property type="entry name" value="ATP_GRASP"/>
    <property type="match status" value="1"/>
</dbReference>
<dbReference type="PANTHER" id="PTHR11815">
    <property type="entry name" value="SUCCINYL-COA SYNTHETASE BETA CHAIN"/>
    <property type="match status" value="1"/>
</dbReference>
<reference evidence="23 24" key="4">
    <citation type="journal article" date="2018" name="Proc. Natl. Acad. Sci. U.S.A.">
        <title>Nonmutational mechanism of inheritance in the Archaeon Sulfolobus solfataricus.</title>
        <authorList>
            <person name="Payne S."/>
            <person name="McCarthy S."/>
            <person name="Johnson T."/>
            <person name="North E."/>
            <person name="Blum P."/>
        </authorList>
    </citation>
    <scope>NUCLEOTIDE SEQUENCE [LARGE SCALE GENOMIC DNA]</scope>
    <source>
        <strain evidence="11 23">SARC-H</strain>
        <strain evidence="12 27">SARC-I</strain>
        <strain evidence="14 28">SARC-N</strain>
        <strain evidence="15 29">SARC-O</strain>
        <strain evidence="16 24">SUL120</strain>
        <strain evidence="10 25">SULG</strain>
        <strain evidence="13 26">SULM</strain>
    </source>
</reference>
<evidence type="ECO:0000313" key="17">
    <source>
        <dbReference type="EMBL" id="QPG49727.1"/>
    </source>
</evidence>
<reference evidence="17 30" key="6">
    <citation type="journal article" date="2020" name="Nat. Commun.">
        <title>The structures of two archaeal type IV pili illuminate evolutionary relationships.</title>
        <authorList>
            <person name="Wang F."/>
            <person name="Baquero D.P."/>
            <person name="Su Z."/>
            <person name="Beltran L.C."/>
            <person name="Prangishvili D."/>
            <person name="Krupovic M."/>
            <person name="Egelman E.H."/>
        </authorList>
    </citation>
    <scope>NUCLEOTIDE SEQUENCE [LARGE SCALE GENOMIC DNA]</scope>
    <source>
        <strain evidence="17 30">POZ149</strain>
    </source>
</reference>
<dbReference type="EMBL" id="CP011056">
    <property type="protein sequence ID" value="AKA75415.1"/>
    <property type="molecule type" value="Genomic_DNA"/>
</dbReference>
<dbReference type="Proteomes" id="UP000594632">
    <property type="component" value="Chromosome"/>
</dbReference>
<dbReference type="InterPro" id="IPR013650">
    <property type="entry name" value="ATP-grasp_succ-CoA_synth-type"/>
</dbReference>
<evidence type="ECO:0000256" key="1">
    <source>
        <dbReference type="ARBA" id="ARBA00022598"/>
    </source>
</evidence>
<dbReference type="InterPro" id="IPR013815">
    <property type="entry name" value="ATP_grasp_subdomain_1"/>
</dbReference>
<evidence type="ECO:0000313" key="24">
    <source>
        <dbReference type="Proteomes" id="UP000269431"/>
    </source>
</evidence>
<dbReference type="EMBL" id="CP011057">
    <property type="protein sequence ID" value="AKA78107.1"/>
    <property type="molecule type" value="Genomic_DNA"/>
</dbReference>
<dbReference type="Proteomes" id="UP000033057">
    <property type="component" value="Chromosome"/>
</dbReference>
<dbReference type="EMBL" id="CP033238">
    <property type="protein sequence ID" value="AZF75088.1"/>
    <property type="molecule type" value="Genomic_DNA"/>
</dbReference>
<evidence type="ECO:0000313" key="29">
    <source>
        <dbReference type="Proteomes" id="UP000282269"/>
    </source>
</evidence>
<dbReference type="Gene3D" id="3.30.470.20">
    <property type="entry name" value="ATP-grasp fold, B domain"/>
    <property type="match status" value="1"/>
</dbReference>
<feature type="domain" description="ATP-grasp" evidence="6">
    <location>
        <begin position="9"/>
        <end position="194"/>
    </location>
</feature>
<evidence type="ECO:0000313" key="19">
    <source>
        <dbReference type="Proteomes" id="UP000033057"/>
    </source>
</evidence>
<evidence type="ECO:0000313" key="13">
    <source>
        <dbReference type="EMBL" id="AZF75088.1"/>
    </source>
</evidence>
<evidence type="ECO:0000313" key="27">
    <source>
        <dbReference type="Proteomes" id="UP000275843"/>
    </source>
</evidence>
<dbReference type="PANTHER" id="PTHR11815:SF10">
    <property type="entry name" value="SUCCINATE--COA LIGASE [GDP-FORMING] SUBUNIT BETA, MITOCHONDRIAL"/>
    <property type="match status" value="1"/>
</dbReference>
<evidence type="ECO:0000313" key="12">
    <source>
        <dbReference type="EMBL" id="AZF72469.1"/>
    </source>
</evidence>
<dbReference type="Gene3D" id="3.40.50.261">
    <property type="entry name" value="Succinyl-CoA synthetase domains"/>
    <property type="match status" value="1"/>
</dbReference>
<dbReference type="InterPro" id="IPR017866">
    <property type="entry name" value="Succ-CoA_synthase_bsu_CS"/>
</dbReference>
<evidence type="ECO:0000313" key="25">
    <source>
        <dbReference type="Proteomes" id="UP000273194"/>
    </source>
</evidence>
<dbReference type="EMBL" id="CP011055">
    <property type="protein sequence ID" value="AKA72716.1"/>
    <property type="molecule type" value="Genomic_DNA"/>
</dbReference>
<keyword evidence="1 7" id="KW-0436">Ligase</keyword>
<dbReference type="Proteomes" id="UP000076770">
    <property type="component" value="Chromosome i"/>
</dbReference>
<dbReference type="EMBL" id="CP033235">
    <property type="protein sequence ID" value="AZF67229.1"/>
    <property type="molecule type" value="Genomic_DNA"/>
</dbReference>
<evidence type="ECO:0000313" key="30">
    <source>
        <dbReference type="Proteomes" id="UP000594632"/>
    </source>
</evidence>
<dbReference type="EMBL" id="CP033240">
    <property type="protein sequence ID" value="AZF80304.1"/>
    <property type="molecule type" value="Genomic_DNA"/>
</dbReference>
<dbReference type="EMBL" id="LT549890">
    <property type="protein sequence ID" value="SAI86162.1"/>
    <property type="molecule type" value="Genomic_DNA"/>
</dbReference>
<dbReference type="Proteomes" id="UP000269431">
    <property type="component" value="Chromosome"/>
</dbReference>
<reference evidence="19 20" key="1">
    <citation type="journal article" date="2015" name="Genome Announc.">
        <title>Complete Genome Sequence of Sulfolobus solfataricus Strain 98/2 and Evolved Derivatives.</title>
        <authorList>
            <person name="McCarthy S."/>
            <person name="Gradnigo J."/>
            <person name="Johnson T."/>
            <person name="Payne S."/>
            <person name="Lipzen A."/>
            <person name="Martin J."/>
            <person name="Schackwitz W."/>
            <person name="Moriyama E."/>
            <person name="Blum P."/>
        </authorList>
    </citation>
    <scope>NUCLEOTIDE SEQUENCE [LARGE SCALE GENOMIC DNA]</scope>
    <source>
        <strain evidence="19">98/2 SULC</strain>
        <strain evidence="7">SARC-B</strain>
        <strain evidence="8">SARC-C</strain>
        <strain evidence="9 21">SULA</strain>
        <strain evidence="20">SULB</strain>
    </source>
</reference>
<dbReference type="EMBL" id="CP033239">
    <property type="protein sequence ID" value="AZF77696.1"/>
    <property type="molecule type" value="Genomic_DNA"/>
</dbReference>
<dbReference type="RefSeq" id="WP_009989282.1">
    <property type="nucleotide sequence ID" value="NZ_CP011055.2"/>
</dbReference>
<evidence type="ECO:0000313" key="21">
    <source>
        <dbReference type="Proteomes" id="UP000033106"/>
    </source>
</evidence>
<dbReference type="GO" id="GO:0042709">
    <property type="term" value="C:succinate-CoA ligase complex"/>
    <property type="evidence" value="ECO:0007669"/>
    <property type="project" value="TreeGrafter"/>
</dbReference>
<dbReference type="Proteomes" id="UP000282269">
    <property type="component" value="Chromosome"/>
</dbReference>
<dbReference type="Gene3D" id="3.30.1490.20">
    <property type="entry name" value="ATP-grasp fold, A domain"/>
    <property type="match status" value="1"/>
</dbReference>
<name>A0A0E3GSV2_SACSO</name>
<dbReference type="Proteomes" id="UP000275843">
    <property type="component" value="Chromosome"/>
</dbReference>
<dbReference type="KEGG" id="ssol:SULB_0286"/>
<evidence type="ECO:0000313" key="10">
    <source>
        <dbReference type="EMBL" id="AZF67229.1"/>
    </source>
</evidence>
<organism evidence="7 20">
    <name type="scientific">Saccharolobus solfataricus</name>
    <name type="common">Sulfolobus solfataricus</name>
    <dbReference type="NCBI Taxonomy" id="2287"/>
    <lineage>
        <taxon>Archaea</taxon>
        <taxon>Thermoproteota</taxon>
        <taxon>Thermoprotei</taxon>
        <taxon>Sulfolobales</taxon>
        <taxon>Sulfolobaceae</taxon>
        <taxon>Saccharolobus</taxon>
    </lineage>
</organism>
<dbReference type="InterPro" id="IPR011761">
    <property type="entry name" value="ATP-grasp"/>
</dbReference>
<reference evidence="22" key="3">
    <citation type="submission" date="2016-04" db="EMBL/GenBank/DDBJ databases">
        <authorList>
            <person name="Shah S.A."/>
            <person name="Garrett R.A."/>
        </authorList>
    </citation>
    <scope>NUCLEOTIDE SEQUENCE [LARGE SCALE GENOMIC DNA]</scope>
    <source>
        <strain evidence="22">ATCC 35091 / DSM 1616 / JCM 8930 / NBRC 15331 / P1</strain>
    </source>
</reference>
<dbReference type="Pfam" id="PF00549">
    <property type="entry name" value="Ligase_CoA"/>
    <property type="match status" value="1"/>
</dbReference>
<dbReference type="EMBL" id="CP033237">
    <property type="protein sequence ID" value="AZF72469.1"/>
    <property type="molecule type" value="Genomic_DNA"/>
</dbReference>
<proteinExistence type="predicted"/>
<evidence type="ECO:0000313" key="18">
    <source>
        <dbReference type="EMBL" id="SAI86162.1"/>
    </source>
</evidence>
<evidence type="ECO:0000313" key="14">
    <source>
        <dbReference type="EMBL" id="AZF77696.1"/>
    </source>
</evidence>
<protein>
    <submittedName>
        <fullName evidence="7">Succinate--CoA ligase subunit beta</fullName>
    </submittedName>
    <submittedName>
        <fullName evidence="18">Succinate-CoA ligase</fullName>
    </submittedName>
</protein>
<gene>
    <name evidence="17" type="ORF">HFC64_07755</name>
    <name evidence="18" type="ORF">SSOP1_2608</name>
    <name evidence="9" type="ORF">SULA_0284</name>
    <name evidence="7" type="ORF">SULB_0286</name>
    <name evidence="8" type="ORF">SULC_0284</name>
    <name evidence="10" type="ORF">SULG_01450</name>
    <name evidence="11" type="ORF">SULH_01450</name>
    <name evidence="12" type="ORF">SULI_01450</name>
    <name evidence="13" type="ORF">SULM_01450</name>
    <name evidence="14" type="ORF">SULN_01450</name>
    <name evidence="15" type="ORF">SULO_01460</name>
    <name evidence="16" type="ORF">SULZ_01470</name>
</gene>
<evidence type="ECO:0000256" key="5">
    <source>
        <dbReference type="PROSITE-ProRule" id="PRU00409"/>
    </source>
</evidence>
<dbReference type="SUPFAM" id="SSF56059">
    <property type="entry name" value="Glutathione synthetase ATP-binding domain-like"/>
    <property type="match status" value="1"/>
</dbReference>
<keyword evidence="2" id="KW-0479">Metal-binding</keyword>
<dbReference type="GO" id="GO:0006099">
    <property type="term" value="P:tricarboxylic acid cycle"/>
    <property type="evidence" value="ECO:0007669"/>
    <property type="project" value="InterPro"/>
</dbReference>
<sequence>MKLYEYEGKSLFKRVGIPVPNGIVTTEPIKWGGKAVVKSQLLEGARGKRGLVRVTDDVYNTILELKKLGVEKFLVEEFVPHEKEFYASVLLDRESAEPMLVLSREGGIDVEQAKDVKKMIIPLERGVRSYDIIEAEKYLGVKGLGQIIQGLYKLFVEYDAELVEINPLALTSDGRLLALDSKVILEDNALFRHEDLLKELGRQEIHDSYVELDGDIGIIGNGAGLTMASMDLVKLNGGNPANFLDVGGGASREHVKESVLKVGSNPKVKKVVINIYGGITRCDEVALGIVDALKEIKKPIFVRLLGTNEELGKKILRENGVNVYDDVLKMIGDAVRS</sequence>
<keyword evidence="3 5" id="KW-0547">Nucleotide-binding</keyword>
<evidence type="ECO:0000313" key="15">
    <source>
        <dbReference type="EMBL" id="AZF80304.1"/>
    </source>
</evidence>
<dbReference type="InterPro" id="IPR016102">
    <property type="entry name" value="Succinyl-CoA_synth-like"/>
</dbReference>
<dbReference type="EMBL" id="CP033241">
    <property type="protein sequence ID" value="AZF82912.1"/>
    <property type="molecule type" value="Genomic_DNA"/>
</dbReference>
<dbReference type="Proteomes" id="UP000273443">
    <property type="component" value="Chromosome"/>
</dbReference>
<evidence type="ECO:0000256" key="2">
    <source>
        <dbReference type="ARBA" id="ARBA00022723"/>
    </source>
</evidence>
<dbReference type="PIRSF" id="PIRSF001554">
    <property type="entry name" value="SucCS_beta"/>
    <property type="match status" value="1"/>
</dbReference>
<dbReference type="GO" id="GO:0004775">
    <property type="term" value="F:succinate-CoA ligase (ADP-forming) activity"/>
    <property type="evidence" value="ECO:0007669"/>
    <property type="project" value="TreeGrafter"/>
</dbReference>
<reference evidence="18" key="2">
    <citation type="submission" date="2016-04" db="EMBL/GenBank/DDBJ databases">
        <authorList>
            <person name="Evans L.H."/>
            <person name="Alamgir A."/>
            <person name="Owens N."/>
            <person name="Weber N.D."/>
            <person name="Virtaneva K."/>
            <person name="Barbian K."/>
            <person name="Babar A."/>
            <person name="Rosenke K."/>
        </authorList>
    </citation>
    <scope>NUCLEOTIDE SEQUENCE</scope>
    <source>
        <strain evidence="18">P1</strain>
    </source>
</reference>
<dbReference type="GeneID" id="44128209"/>
<evidence type="ECO:0000313" key="16">
    <source>
        <dbReference type="EMBL" id="AZF82912.1"/>
    </source>
</evidence>
<dbReference type="InterPro" id="IPR005811">
    <property type="entry name" value="SUCC_ACL_C"/>
</dbReference>
<dbReference type="Proteomes" id="UP000267993">
    <property type="component" value="Chromosome"/>
</dbReference>
<evidence type="ECO:0000313" key="11">
    <source>
        <dbReference type="EMBL" id="AZF69849.1"/>
    </source>
</evidence>
<evidence type="ECO:0000313" key="9">
    <source>
        <dbReference type="EMBL" id="AKA78107.1"/>
    </source>
</evidence>
<evidence type="ECO:0000313" key="22">
    <source>
        <dbReference type="Proteomes" id="UP000076770"/>
    </source>
</evidence>
<dbReference type="PATRIC" id="fig|2287.6.peg.292"/>
<evidence type="ECO:0000256" key="4">
    <source>
        <dbReference type="ARBA" id="ARBA00022842"/>
    </source>
</evidence>
<evidence type="ECO:0000313" key="8">
    <source>
        <dbReference type="EMBL" id="AKA75415.1"/>
    </source>
</evidence>
<reference evidence="7" key="5">
    <citation type="submission" date="2018-10" db="EMBL/GenBank/DDBJ databases">
        <authorList>
            <person name="McCarthy S."/>
            <person name="Gradnigo J."/>
            <person name="Johnson T."/>
            <person name="Payne S."/>
            <person name="Lipzen A."/>
            <person name="Schackwitz W."/>
            <person name="Martin J."/>
            <person name="Moriyama E."/>
            <person name="Blum P."/>
        </authorList>
    </citation>
    <scope>NUCLEOTIDE SEQUENCE</scope>
    <source>
        <strain evidence="7">SARC-B</strain>
        <strain evidence="8">SARC-C</strain>
        <strain evidence="9">SULA</strain>
    </source>
</reference>
<dbReference type="KEGG" id="ssof:SULC_0284"/>
<dbReference type="EMBL" id="CP033236">
    <property type="protein sequence ID" value="AZF69849.1"/>
    <property type="molecule type" value="Genomic_DNA"/>
</dbReference>
<dbReference type="GO" id="GO:0005524">
    <property type="term" value="F:ATP binding"/>
    <property type="evidence" value="ECO:0007669"/>
    <property type="project" value="UniProtKB-UniRule"/>
</dbReference>
<dbReference type="SUPFAM" id="SSF52210">
    <property type="entry name" value="Succinyl-CoA synthetase domains"/>
    <property type="match status" value="1"/>
</dbReference>
<dbReference type="PROSITE" id="PS01217">
    <property type="entry name" value="SUCCINYL_COA_LIG_3"/>
    <property type="match status" value="1"/>
</dbReference>
<dbReference type="EMBL" id="CP050869">
    <property type="protein sequence ID" value="QPG49727.1"/>
    <property type="molecule type" value="Genomic_DNA"/>
</dbReference>
<evidence type="ECO:0000256" key="3">
    <source>
        <dbReference type="ARBA" id="ARBA00022741"/>
    </source>
</evidence>
<keyword evidence="5" id="KW-0067">ATP-binding</keyword>
<dbReference type="OrthoDB" id="146449at2157"/>
<dbReference type="GO" id="GO:0006104">
    <property type="term" value="P:succinyl-CoA metabolic process"/>
    <property type="evidence" value="ECO:0007669"/>
    <property type="project" value="TreeGrafter"/>
</dbReference>
<dbReference type="Proteomes" id="UP000033106">
    <property type="component" value="Chromosome"/>
</dbReference>
<dbReference type="KEGG" id="ssoa:SULA_0284"/>
<dbReference type="AlphaFoldDB" id="A0A0E3GSV2"/>
<dbReference type="InterPro" id="IPR005809">
    <property type="entry name" value="Succ_CoA_ligase-like_bsu"/>
</dbReference>
<evidence type="ECO:0000313" key="28">
    <source>
        <dbReference type="Proteomes" id="UP000278715"/>
    </source>
</evidence>
<evidence type="ECO:0000313" key="23">
    <source>
        <dbReference type="Proteomes" id="UP000267993"/>
    </source>
</evidence>
<evidence type="ECO:0000313" key="7">
    <source>
        <dbReference type="EMBL" id="AKA72716.1"/>
    </source>
</evidence>
<dbReference type="Proteomes" id="UP000033085">
    <property type="component" value="Chromosome"/>
</dbReference>
<dbReference type="Proteomes" id="UP000278715">
    <property type="component" value="Chromosome"/>
</dbReference>
<dbReference type="Proteomes" id="UP000273194">
    <property type="component" value="Chromosome"/>
</dbReference>
<dbReference type="Pfam" id="PF08442">
    <property type="entry name" value="ATP-grasp_2"/>
    <property type="match status" value="1"/>
</dbReference>
<evidence type="ECO:0000313" key="26">
    <source>
        <dbReference type="Proteomes" id="UP000273443"/>
    </source>
</evidence>